<dbReference type="Proteomes" id="UP001230328">
    <property type="component" value="Unassembled WGS sequence"/>
</dbReference>
<keyword evidence="1" id="KW-0472">Membrane</keyword>
<protein>
    <submittedName>
        <fullName evidence="2">Uncharacterized protein</fullName>
    </submittedName>
</protein>
<keyword evidence="1" id="KW-1133">Transmembrane helix</keyword>
<evidence type="ECO:0000313" key="2">
    <source>
        <dbReference type="EMBL" id="MDQ1028865.1"/>
    </source>
</evidence>
<gene>
    <name evidence="2" type="ORF">QF035_006447</name>
</gene>
<proteinExistence type="predicted"/>
<reference evidence="2 3" key="1">
    <citation type="submission" date="2023-07" db="EMBL/GenBank/DDBJ databases">
        <title>Comparative genomics of wheat-associated soil bacteria to identify genetic determinants of phenazine resistance.</title>
        <authorList>
            <person name="Mouncey N."/>
        </authorList>
    </citation>
    <scope>NUCLEOTIDE SEQUENCE [LARGE SCALE GENOMIC DNA]</scope>
    <source>
        <strain evidence="2 3">V2I4</strain>
    </source>
</reference>
<keyword evidence="1" id="KW-0812">Transmembrane</keyword>
<feature type="transmembrane region" description="Helical" evidence="1">
    <location>
        <begin position="29"/>
        <end position="47"/>
    </location>
</feature>
<accession>A0ABU0SZ84</accession>
<dbReference type="RefSeq" id="WP_307523912.1">
    <property type="nucleotide sequence ID" value="NZ_JAUSZI010000002.1"/>
</dbReference>
<feature type="transmembrane region" description="Helical" evidence="1">
    <location>
        <begin position="5"/>
        <end position="23"/>
    </location>
</feature>
<keyword evidence="3" id="KW-1185">Reference proteome</keyword>
<comment type="caution">
    <text evidence="2">The sequence shown here is derived from an EMBL/GenBank/DDBJ whole genome shotgun (WGS) entry which is preliminary data.</text>
</comment>
<evidence type="ECO:0000313" key="3">
    <source>
        <dbReference type="Proteomes" id="UP001230328"/>
    </source>
</evidence>
<sequence length="204" mass="23179">MAMNVIGLIGWIAVWVGLLYVLIVFLSQGFIFLFVLPLCYCVYRALIQLRYFPLAFRMVQVLRTYPWQVLPGVRRGLDEHPEAEDGGIWIEIPNPAGQAKGIPLVFVKHHRAYWWMRRIGGPRTKPELKAELEPLWFAGDPRFLGVVAAPAKGGNAPRRLHFLYQPSAFSKTATRRQWEDASPADLERARLAGALLLSTVQRSQ</sequence>
<organism evidence="2 3">
    <name type="scientific">Streptomyces umbrinus</name>
    <dbReference type="NCBI Taxonomy" id="67370"/>
    <lineage>
        <taxon>Bacteria</taxon>
        <taxon>Bacillati</taxon>
        <taxon>Actinomycetota</taxon>
        <taxon>Actinomycetes</taxon>
        <taxon>Kitasatosporales</taxon>
        <taxon>Streptomycetaceae</taxon>
        <taxon>Streptomyces</taxon>
        <taxon>Streptomyces phaeochromogenes group</taxon>
    </lineage>
</organism>
<dbReference type="EMBL" id="JAUSZI010000002">
    <property type="protein sequence ID" value="MDQ1028865.1"/>
    <property type="molecule type" value="Genomic_DNA"/>
</dbReference>
<evidence type="ECO:0000256" key="1">
    <source>
        <dbReference type="SAM" id="Phobius"/>
    </source>
</evidence>
<name>A0ABU0SZ84_9ACTN</name>